<dbReference type="InterPro" id="IPR032710">
    <property type="entry name" value="NTF2-like_dom_sf"/>
</dbReference>
<sequence length="142" mass="17043">MNEQQPLERLVRFYETLALETVNDVRSVYAPDAFFKDPFNEVRGHAAIIPIFRHMFVQVEQPRFVVKERMEQGRQAFLTWEFHFRMRSAEGEQTIRGASHIEFDEQGRVAMHRDYWDAAEELYEKIPLLGAVMRWLKRRARK</sequence>
<dbReference type="RefSeq" id="WP_161070578.1">
    <property type="nucleotide sequence ID" value="NZ_WWCU01000002.1"/>
</dbReference>
<keyword evidence="3" id="KW-1185">Reference proteome</keyword>
<dbReference type="Gene3D" id="3.10.450.50">
    <property type="match status" value="1"/>
</dbReference>
<evidence type="ECO:0000313" key="3">
    <source>
        <dbReference type="Proteomes" id="UP000450676"/>
    </source>
</evidence>
<name>A0A7X4KJM0_9BURK</name>
<feature type="domain" description="SnoaL-like" evidence="1">
    <location>
        <begin position="11"/>
        <end position="111"/>
    </location>
</feature>
<dbReference type="Proteomes" id="UP000450676">
    <property type="component" value="Unassembled WGS sequence"/>
</dbReference>
<evidence type="ECO:0000313" key="2">
    <source>
        <dbReference type="EMBL" id="MYN06189.1"/>
    </source>
</evidence>
<reference evidence="2 3" key="1">
    <citation type="submission" date="2019-12" db="EMBL/GenBank/DDBJ databases">
        <title>Novel species isolated from a subtropical stream in China.</title>
        <authorList>
            <person name="Lu H."/>
        </authorList>
    </citation>
    <scope>NUCLEOTIDE SEQUENCE [LARGE SCALE GENOMIC DNA]</scope>
    <source>
        <strain evidence="2 3">FT127W</strain>
    </source>
</reference>
<dbReference type="Pfam" id="PF12680">
    <property type="entry name" value="SnoaL_2"/>
    <property type="match status" value="1"/>
</dbReference>
<organism evidence="2 3">
    <name type="scientific">Pseudoduganella aquatica</name>
    <dbReference type="NCBI Taxonomy" id="2660641"/>
    <lineage>
        <taxon>Bacteria</taxon>
        <taxon>Pseudomonadati</taxon>
        <taxon>Pseudomonadota</taxon>
        <taxon>Betaproteobacteria</taxon>
        <taxon>Burkholderiales</taxon>
        <taxon>Oxalobacteraceae</taxon>
        <taxon>Telluria group</taxon>
        <taxon>Pseudoduganella</taxon>
    </lineage>
</organism>
<comment type="caution">
    <text evidence="2">The sequence shown here is derived from an EMBL/GenBank/DDBJ whole genome shotgun (WGS) entry which is preliminary data.</text>
</comment>
<dbReference type="EMBL" id="WWCU01000002">
    <property type="protein sequence ID" value="MYN06189.1"/>
    <property type="molecule type" value="Genomic_DNA"/>
</dbReference>
<gene>
    <name evidence="2" type="ORF">GTP77_02435</name>
</gene>
<proteinExistence type="predicted"/>
<dbReference type="SUPFAM" id="SSF54427">
    <property type="entry name" value="NTF2-like"/>
    <property type="match status" value="1"/>
</dbReference>
<protein>
    <submittedName>
        <fullName evidence="2">Nuclear transport factor 2 family protein</fullName>
    </submittedName>
</protein>
<dbReference type="AlphaFoldDB" id="A0A7X4KJM0"/>
<dbReference type="InterPro" id="IPR037401">
    <property type="entry name" value="SnoaL-like"/>
</dbReference>
<accession>A0A7X4KJM0</accession>
<evidence type="ECO:0000259" key="1">
    <source>
        <dbReference type="Pfam" id="PF12680"/>
    </source>
</evidence>